<evidence type="ECO:0000256" key="5">
    <source>
        <dbReference type="ARBA" id="ARBA00023136"/>
    </source>
</evidence>
<dbReference type="InterPro" id="IPR007267">
    <property type="entry name" value="GtrA_DPMS_TM"/>
</dbReference>
<evidence type="ECO:0000313" key="10">
    <source>
        <dbReference type="Proteomes" id="UP000249341"/>
    </source>
</evidence>
<evidence type="ECO:0000256" key="4">
    <source>
        <dbReference type="ARBA" id="ARBA00022989"/>
    </source>
</evidence>
<dbReference type="SUPFAM" id="SSF53448">
    <property type="entry name" value="Nucleotide-diphospho-sugar transferases"/>
    <property type="match status" value="1"/>
</dbReference>
<protein>
    <submittedName>
        <fullName evidence="9">GtrA-like protein</fullName>
    </submittedName>
</protein>
<dbReference type="PANTHER" id="PTHR48090:SF7">
    <property type="entry name" value="RFBJ PROTEIN"/>
    <property type="match status" value="1"/>
</dbReference>
<feature type="transmembrane region" description="Helical" evidence="6">
    <location>
        <begin position="352"/>
        <end position="371"/>
    </location>
</feature>
<feature type="domain" description="Glycosyltransferase 2-like" evidence="7">
    <location>
        <begin position="21"/>
        <end position="188"/>
    </location>
</feature>
<dbReference type="Proteomes" id="UP000249341">
    <property type="component" value="Unassembled WGS sequence"/>
</dbReference>
<comment type="caution">
    <text evidence="9">The sequence shown here is derived from an EMBL/GenBank/DDBJ whole genome shotgun (WGS) entry which is preliminary data.</text>
</comment>
<feature type="transmembrane region" description="Helical" evidence="6">
    <location>
        <begin position="586"/>
        <end position="613"/>
    </location>
</feature>
<dbReference type="GO" id="GO:0016020">
    <property type="term" value="C:membrane"/>
    <property type="evidence" value="ECO:0007669"/>
    <property type="project" value="UniProtKB-SubCell"/>
</dbReference>
<name>A0A327ZC21_9ACTN</name>
<gene>
    <name evidence="9" type="ORF">B0I29_107113</name>
</gene>
<accession>A0A327ZC21</accession>
<feature type="transmembrane region" description="Helical" evidence="6">
    <location>
        <begin position="260"/>
        <end position="281"/>
    </location>
</feature>
<comment type="similarity">
    <text evidence="2">Belongs to the glycosyltransferase 2 family.</text>
</comment>
<sequence length="677" mass="71497">MVDVAPTAPVPLKTKAPPMVSVVVPTRNESDNVGPLVERLRTALGEMPGEIVFVDDSDDDTPEVIASLADDDIRLVHRTAGHRDGGLGGAVAAGFAAAQAPWVVVMDGDLQHPPETVPDLLTAGRNETAQAVVASRYLDRGRVDGLGGLFRRFASRATGLAAKVLFPRRLRTVTDPMSGFFAIRRDAIRPEELRPDGYKILLEVLVRNRVERIAEVPYTFQPRTAGDSKASLREGLRYGRHLAGLRVATLRHPRSATGRMLGFALAGAAGTAVNSAALWALGEVAGLPYLVAAFLAVQVAIIWNFVVVDNLVMPPGERTRGHRFGRFLLLNNTLTPVHLGLLFALVQLGGLHYLGANVLAIVVVFLLRYVVTTSWVYGTPNDLMNTVRRTAQVRLLLALVLTAVAFPALLTAGWAGVGTRGDTVPLIIPLAAAVALVAGRLRPSDHEPNVHDRQTDGLIATACMVAAAALLIFSSLDKAAALFYLGGAAILLVGTRTAARLRWVLLLLPIAAVSSASVRNTVDDALSSIIQTLGQPAGPINSADGLSINSLLLERGQLPGLALFGAIACLVISALIISGFSRSALVRIVAGTLTVIAVTVGAILTVLLAGRLFGPEAFRIAQKPIFIDLALAATVTIFIARWSPMKNGNSAMFLPRARFALLTLGSVAIALSAGAAL</sequence>
<evidence type="ECO:0000259" key="8">
    <source>
        <dbReference type="Pfam" id="PF04138"/>
    </source>
</evidence>
<feature type="domain" description="GtrA/DPMS transmembrane" evidence="8">
    <location>
        <begin position="263"/>
        <end position="376"/>
    </location>
</feature>
<dbReference type="Pfam" id="PF04138">
    <property type="entry name" value="GtrA_DPMS_TM"/>
    <property type="match status" value="1"/>
</dbReference>
<dbReference type="Pfam" id="PF00535">
    <property type="entry name" value="Glycos_transf_2"/>
    <property type="match status" value="1"/>
</dbReference>
<keyword evidence="4 6" id="KW-1133">Transmembrane helix</keyword>
<dbReference type="AlphaFoldDB" id="A0A327ZC21"/>
<dbReference type="RefSeq" id="WP_181557848.1">
    <property type="nucleotide sequence ID" value="NZ_JACHWI010000001.1"/>
</dbReference>
<feature type="transmembrane region" description="Helical" evidence="6">
    <location>
        <begin position="423"/>
        <end position="443"/>
    </location>
</feature>
<feature type="transmembrane region" description="Helical" evidence="6">
    <location>
        <begin position="392"/>
        <end position="417"/>
    </location>
</feature>
<evidence type="ECO:0000256" key="1">
    <source>
        <dbReference type="ARBA" id="ARBA00004141"/>
    </source>
</evidence>
<organism evidence="9 10">
    <name type="scientific">Actinoplanes lutulentus</name>
    <dbReference type="NCBI Taxonomy" id="1287878"/>
    <lineage>
        <taxon>Bacteria</taxon>
        <taxon>Bacillati</taxon>
        <taxon>Actinomycetota</taxon>
        <taxon>Actinomycetes</taxon>
        <taxon>Micromonosporales</taxon>
        <taxon>Micromonosporaceae</taxon>
        <taxon>Actinoplanes</taxon>
    </lineage>
</organism>
<dbReference type="GO" id="GO:0000271">
    <property type="term" value="P:polysaccharide biosynthetic process"/>
    <property type="evidence" value="ECO:0007669"/>
    <property type="project" value="InterPro"/>
</dbReference>
<reference evidence="9 10" key="1">
    <citation type="submission" date="2018-06" db="EMBL/GenBank/DDBJ databases">
        <title>Genomic Encyclopedia of Type Strains, Phase III (KMG-III): the genomes of soil and plant-associated and newly described type strains.</title>
        <authorList>
            <person name="Whitman W."/>
        </authorList>
    </citation>
    <scope>NUCLEOTIDE SEQUENCE [LARGE SCALE GENOMIC DNA]</scope>
    <source>
        <strain evidence="9 10">CGMCC 4.7090</strain>
    </source>
</reference>
<dbReference type="PANTHER" id="PTHR48090">
    <property type="entry name" value="UNDECAPRENYL-PHOSPHATE 4-DEOXY-4-FORMAMIDO-L-ARABINOSE TRANSFERASE-RELATED"/>
    <property type="match status" value="1"/>
</dbReference>
<proteinExistence type="inferred from homology"/>
<evidence type="ECO:0000256" key="3">
    <source>
        <dbReference type="ARBA" id="ARBA00022692"/>
    </source>
</evidence>
<keyword evidence="3 6" id="KW-0812">Transmembrane</keyword>
<feature type="transmembrane region" description="Helical" evidence="6">
    <location>
        <begin position="657"/>
        <end position="676"/>
    </location>
</feature>
<evidence type="ECO:0000259" key="7">
    <source>
        <dbReference type="Pfam" id="PF00535"/>
    </source>
</evidence>
<keyword evidence="5 6" id="KW-0472">Membrane</keyword>
<dbReference type="Gene3D" id="3.90.550.10">
    <property type="entry name" value="Spore Coat Polysaccharide Biosynthesis Protein SpsA, Chain A"/>
    <property type="match status" value="1"/>
</dbReference>
<feature type="transmembrane region" description="Helical" evidence="6">
    <location>
        <begin position="561"/>
        <end position="580"/>
    </location>
</feature>
<evidence type="ECO:0000256" key="6">
    <source>
        <dbReference type="SAM" id="Phobius"/>
    </source>
</evidence>
<dbReference type="InterPro" id="IPR001173">
    <property type="entry name" value="Glyco_trans_2-like"/>
</dbReference>
<dbReference type="InterPro" id="IPR029044">
    <property type="entry name" value="Nucleotide-diphossugar_trans"/>
</dbReference>
<comment type="subcellular location">
    <subcellularLocation>
        <location evidence="1">Membrane</location>
        <topology evidence="1">Multi-pass membrane protein</topology>
    </subcellularLocation>
</comment>
<feature type="transmembrane region" description="Helical" evidence="6">
    <location>
        <begin position="287"/>
        <end position="306"/>
    </location>
</feature>
<dbReference type="EMBL" id="QLMJ01000007">
    <property type="protein sequence ID" value="RAK36851.1"/>
    <property type="molecule type" value="Genomic_DNA"/>
</dbReference>
<dbReference type="InterPro" id="IPR050256">
    <property type="entry name" value="Glycosyltransferase_2"/>
</dbReference>
<evidence type="ECO:0000313" key="9">
    <source>
        <dbReference type="EMBL" id="RAK36851.1"/>
    </source>
</evidence>
<feature type="transmembrane region" description="Helical" evidence="6">
    <location>
        <begin position="625"/>
        <end position="645"/>
    </location>
</feature>
<keyword evidence="10" id="KW-1185">Reference proteome</keyword>
<feature type="transmembrane region" description="Helical" evidence="6">
    <location>
        <begin position="455"/>
        <end position="473"/>
    </location>
</feature>
<feature type="transmembrane region" description="Helical" evidence="6">
    <location>
        <begin position="327"/>
        <end position="346"/>
    </location>
</feature>
<evidence type="ECO:0000256" key="2">
    <source>
        <dbReference type="ARBA" id="ARBA00006739"/>
    </source>
</evidence>
<feature type="transmembrane region" description="Helical" evidence="6">
    <location>
        <begin position="479"/>
        <end position="499"/>
    </location>
</feature>